<keyword evidence="2" id="KW-1185">Reference proteome</keyword>
<dbReference type="AlphaFoldDB" id="G9MZ47"/>
<reference evidence="1 2" key="1">
    <citation type="journal article" date="2011" name="Genome Biol.">
        <title>Comparative genome sequence analysis underscores mycoparasitism as the ancestral life style of Trichoderma.</title>
        <authorList>
            <person name="Kubicek C.P."/>
            <person name="Herrera-Estrella A."/>
            <person name="Seidl-Seiboth V."/>
            <person name="Martinez D.A."/>
            <person name="Druzhinina I.S."/>
            <person name="Thon M."/>
            <person name="Zeilinger S."/>
            <person name="Casas-Flores S."/>
            <person name="Horwitz B.A."/>
            <person name="Mukherjee P.K."/>
            <person name="Mukherjee M."/>
            <person name="Kredics L."/>
            <person name="Alcaraz L.D."/>
            <person name="Aerts A."/>
            <person name="Antal Z."/>
            <person name="Atanasova L."/>
            <person name="Cervantes-Badillo M.G."/>
            <person name="Challacombe J."/>
            <person name="Chertkov O."/>
            <person name="McCluskey K."/>
            <person name="Coulpier F."/>
            <person name="Deshpande N."/>
            <person name="von Doehren H."/>
            <person name="Ebbole D.J."/>
            <person name="Esquivel-Naranjo E.U."/>
            <person name="Fekete E."/>
            <person name="Flipphi M."/>
            <person name="Glaser F."/>
            <person name="Gomez-Rodriguez E.Y."/>
            <person name="Gruber S."/>
            <person name="Han C."/>
            <person name="Henrissat B."/>
            <person name="Hermosa R."/>
            <person name="Hernandez-Onate M."/>
            <person name="Karaffa L."/>
            <person name="Kosti I."/>
            <person name="Le Crom S."/>
            <person name="Lindquist E."/>
            <person name="Lucas S."/>
            <person name="Luebeck M."/>
            <person name="Luebeck P.S."/>
            <person name="Margeot A."/>
            <person name="Metz B."/>
            <person name="Misra M."/>
            <person name="Nevalainen H."/>
            <person name="Omann M."/>
            <person name="Packer N."/>
            <person name="Perrone G."/>
            <person name="Uresti-Rivera E.E."/>
            <person name="Salamov A."/>
            <person name="Schmoll M."/>
            <person name="Seiboth B."/>
            <person name="Shapiro H."/>
            <person name="Sukno S."/>
            <person name="Tamayo-Ramos J.A."/>
            <person name="Tisch D."/>
            <person name="Wiest A."/>
            <person name="Wilkinson H.H."/>
            <person name="Zhang M."/>
            <person name="Coutinho P.M."/>
            <person name="Kenerley C.M."/>
            <person name="Monte E."/>
            <person name="Baker S.E."/>
            <person name="Grigoriev I.V."/>
        </authorList>
    </citation>
    <scope>NUCLEOTIDE SEQUENCE [LARGE SCALE GENOMIC DNA]</scope>
    <source>
        <strain evidence="2">Gv29-8 / FGSC 10586</strain>
    </source>
</reference>
<accession>G9MZ47</accession>
<protein>
    <submittedName>
        <fullName evidence="1">Uncharacterized protein</fullName>
    </submittedName>
</protein>
<dbReference type="InParanoid" id="G9MZ47"/>
<name>G9MZ47_HYPVG</name>
<dbReference type="GeneID" id="25790218"/>
<dbReference type="EMBL" id="ABDF02000080">
    <property type="protein sequence ID" value="EHK20374.1"/>
    <property type="molecule type" value="Genomic_DNA"/>
</dbReference>
<comment type="caution">
    <text evidence="1">The sequence shown here is derived from an EMBL/GenBank/DDBJ whole genome shotgun (WGS) entry which is preliminary data.</text>
</comment>
<dbReference type="VEuPathDB" id="FungiDB:TRIVIDRAFT_203000"/>
<sequence length="330" mass="37391">MQLRMQYRVLNSDDIVSEPTHRLGAQKGWQSAMTVAQKHGTWKQDKVSEYRVSQLHFPSERLGASVALCKKTAQAQGLYPKLLLYSILSYRSIFNPLTLPYPSPTRNPQANDLAMPSATFSRRRIQQGHHAANVSDQIVPYLGRSAVQLFNSSLDLFQASPAISAASAVWKPRLPYGQQHYWQWRTMSHPDAKIEASERQKKTSSGRQLHCLSPYQPCTSTRKTMQRERVSELRSKNTLMPRAQLLKAGVNLNSCNRWLPALTSCWPRSVSTWIDTPWRVPVIGNGASSSAALMDRTKPTRKHYIGKDDQKEGHNDVNRDNVNLVRQLVS</sequence>
<dbReference type="HOGENOM" id="CLU_842145_0_0_1"/>
<dbReference type="RefSeq" id="XP_013954570.1">
    <property type="nucleotide sequence ID" value="XM_014099095.1"/>
</dbReference>
<evidence type="ECO:0000313" key="2">
    <source>
        <dbReference type="Proteomes" id="UP000007115"/>
    </source>
</evidence>
<dbReference type="Proteomes" id="UP000007115">
    <property type="component" value="Unassembled WGS sequence"/>
</dbReference>
<proteinExistence type="predicted"/>
<gene>
    <name evidence="1" type="ORF">TRIVIDRAFT_203000</name>
</gene>
<organism evidence="1 2">
    <name type="scientific">Hypocrea virens (strain Gv29-8 / FGSC 10586)</name>
    <name type="common">Gliocladium virens</name>
    <name type="synonym">Trichoderma virens</name>
    <dbReference type="NCBI Taxonomy" id="413071"/>
    <lineage>
        <taxon>Eukaryota</taxon>
        <taxon>Fungi</taxon>
        <taxon>Dikarya</taxon>
        <taxon>Ascomycota</taxon>
        <taxon>Pezizomycotina</taxon>
        <taxon>Sordariomycetes</taxon>
        <taxon>Hypocreomycetidae</taxon>
        <taxon>Hypocreales</taxon>
        <taxon>Hypocreaceae</taxon>
        <taxon>Trichoderma</taxon>
    </lineage>
</organism>
<evidence type="ECO:0000313" key="1">
    <source>
        <dbReference type="EMBL" id="EHK20374.1"/>
    </source>
</evidence>